<name>A0AAP2GS83_9BACT</name>
<keyword evidence="8" id="KW-0812">Transmembrane</keyword>
<keyword evidence="4" id="KW-0808">Transferase</keyword>
<dbReference type="Gene3D" id="3.30.565.10">
    <property type="entry name" value="Histidine kinase-like ATPase, C-terminal domain"/>
    <property type="match status" value="1"/>
</dbReference>
<dbReference type="GO" id="GO:0000155">
    <property type="term" value="F:phosphorelay sensor kinase activity"/>
    <property type="evidence" value="ECO:0007669"/>
    <property type="project" value="InterPro"/>
</dbReference>
<gene>
    <name evidence="10" type="ORF">KK083_26250</name>
</gene>
<dbReference type="SMART" id="SM00387">
    <property type="entry name" value="HATPase_c"/>
    <property type="match status" value="1"/>
</dbReference>
<keyword evidence="5 10" id="KW-0418">Kinase</keyword>
<dbReference type="InterPro" id="IPR003594">
    <property type="entry name" value="HATPase_dom"/>
</dbReference>
<dbReference type="Pfam" id="PF02518">
    <property type="entry name" value="HATPase_c"/>
    <property type="match status" value="1"/>
</dbReference>
<dbReference type="SUPFAM" id="SSF48452">
    <property type="entry name" value="TPR-like"/>
    <property type="match status" value="2"/>
</dbReference>
<dbReference type="PROSITE" id="PS50109">
    <property type="entry name" value="HIS_KIN"/>
    <property type="match status" value="1"/>
</dbReference>
<dbReference type="InterPro" id="IPR011990">
    <property type="entry name" value="TPR-like_helical_dom_sf"/>
</dbReference>
<comment type="catalytic activity">
    <reaction evidence="1">
        <text>ATP + protein L-histidine = ADP + protein N-phospho-L-histidine.</text>
        <dbReference type="EC" id="2.7.13.3"/>
    </reaction>
</comment>
<keyword evidence="8" id="KW-0472">Membrane</keyword>
<dbReference type="EC" id="2.7.13.3" evidence="2"/>
<sequence length="674" mass="76450">MSSQTIIFFGAVTLLAFCYGHSPAQQQTTQQTIQWYERFFRDKQTSAENDLKQAVADLDEAVDAHDATAEAMASKTLGLIHLTRTHDYEKAMDFFIRSLSIEDSLSLKQDQVYTYLAMAHVFEEAGDPYKSLELLEQAHALNDQFRDVDLLVLILNKLGETNASIGRIDAAFENYETVLSYKDDVEDARHEAAALLNIAHLYTDQGKYEKALETHKEALRIRREIRDKKNEALSLNDIGELYRLMKNEEKALANHVVALEIRQALGDKRDLAESFNNIGVLYFQQKNFERSIANLLLGLAAARDAQAREQIRRSYDYLSQCYSALGDYQKALAYKDDFVLINDFIQNEKTEQRLLATQNRYVMDQKQSQIERLDAIRAEREKELQAQKQFRNFLVALIALAAVIVLLTLYLYIVKRRSNKVLQVANARVQQQNLQLQELNATKDKFFSIISHDLKGPLNSFTSFSGLLINHTDSLSKDEIKMLAKDLDKSLKNLFALLENLLEWSRSQTGSIEFKPERFDLPALLQQNKELLQAQAQNKKITLESQYADALTINAHRHSVNTVVRNLISNAIKFTPEGGTIVLGMKQSDDKVIVSIRDNGVGMPPEVVQKLFRIDTKYSTKGTADEKGTGLGLILCKEFIEKNGGRIWVESEVGKGSVFSFALPYVGEYAAVTQ</sequence>
<evidence type="ECO:0000256" key="8">
    <source>
        <dbReference type="SAM" id="Phobius"/>
    </source>
</evidence>
<evidence type="ECO:0000256" key="5">
    <source>
        <dbReference type="ARBA" id="ARBA00022777"/>
    </source>
</evidence>
<comment type="caution">
    <text evidence="10">The sequence shown here is derived from an EMBL/GenBank/DDBJ whole genome shotgun (WGS) entry which is preliminary data.</text>
</comment>
<feature type="domain" description="Histidine kinase" evidence="9">
    <location>
        <begin position="449"/>
        <end position="667"/>
    </location>
</feature>
<keyword evidence="6" id="KW-0902">Two-component regulatory system</keyword>
<dbReference type="EMBL" id="JAHESF010000040">
    <property type="protein sequence ID" value="MBT1700417.1"/>
    <property type="molecule type" value="Genomic_DNA"/>
</dbReference>
<evidence type="ECO:0000256" key="4">
    <source>
        <dbReference type="ARBA" id="ARBA00022679"/>
    </source>
</evidence>
<proteinExistence type="predicted"/>
<dbReference type="PANTHER" id="PTHR43711:SF31">
    <property type="entry name" value="HISTIDINE KINASE"/>
    <property type="match status" value="1"/>
</dbReference>
<protein>
    <recommendedName>
        <fullName evidence="2">histidine kinase</fullName>
        <ecNumber evidence="2">2.7.13.3</ecNumber>
    </recommendedName>
</protein>
<dbReference type="Proteomes" id="UP001319200">
    <property type="component" value="Unassembled WGS sequence"/>
</dbReference>
<dbReference type="AlphaFoldDB" id="A0AAP2GS83"/>
<dbReference type="PROSITE" id="PS50005">
    <property type="entry name" value="TPR"/>
    <property type="match status" value="1"/>
</dbReference>
<evidence type="ECO:0000313" key="10">
    <source>
        <dbReference type="EMBL" id="MBT1700417.1"/>
    </source>
</evidence>
<evidence type="ECO:0000256" key="6">
    <source>
        <dbReference type="ARBA" id="ARBA00023012"/>
    </source>
</evidence>
<dbReference type="SUPFAM" id="SSF55874">
    <property type="entry name" value="ATPase domain of HSP90 chaperone/DNA topoisomerase II/histidine kinase"/>
    <property type="match status" value="1"/>
</dbReference>
<evidence type="ECO:0000256" key="3">
    <source>
        <dbReference type="ARBA" id="ARBA00022553"/>
    </source>
</evidence>
<keyword evidence="7" id="KW-0802">TPR repeat</keyword>
<dbReference type="InterPro" id="IPR005467">
    <property type="entry name" value="His_kinase_dom"/>
</dbReference>
<dbReference type="RefSeq" id="WP_254169033.1">
    <property type="nucleotide sequence ID" value="NZ_JAHESF010000040.1"/>
</dbReference>
<dbReference type="CDD" id="cd00082">
    <property type="entry name" value="HisKA"/>
    <property type="match status" value="1"/>
</dbReference>
<dbReference type="Pfam" id="PF13424">
    <property type="entry name" value="TPR_12"/>
    <property type="match status" value="1"/>
</dbReference>
<dbReference type="PANTHER" id="PTHR43711">
    <property type="entry name" value="TWO-COMPONENT HISTIDINE KINASE"/>
    <property type="match status" value="1"/>
</dbReference>
<dbReference type="InterPro" id="IPR036097">
    <property type="entry name" value="HisK_dim/P_sf"/>
</dbReference>
<dbReference type="InterPro" id="IPR019734">
    <property type="entry name" value="TPR_rpt"/>
</dbReference>
<dbReference type="InterPro" id="IPR036890">
    <property type="entry name" value="HATPase_C_sf"/>
</dbReference>
<dbReference type="Pfam" id="PF00512">
    <property type="entry name" value="HisKA"/>
    <property type="match status" value="1"/>
</dbReference>
<dbReference type="SMART" id="SM00388">
    <property type="entry name" value="HisKA"/>
    <property type="match status" value="1"/>
</dbReference>
<reference evidence="10 11" key="1">
    <citation type="submission" date="2021-05" db="EMBL/GenBank/DDBJ databases">
        <title>A Polyphasic approach of four new species of the genus Ohtaekwangia: Ohtaekwangia histidinii sp. nov., Ohtaekwangia cretensis sp. nov., Ohtaekwangia indiensis sp. nov., Ohtaekwangia reichenbachii sp. nov. from diverse environment.</title>
        <authorList>
            <person name="Octaviana S."/>
        </authorList>
    </citation>
    <scope>NUCLEOTIDE SEQUENCE [LARGE SCALE GENOMIC DNA]</scope>
    <source>
        <strain evidence="10 11">PWU4</strain>
    </source>
</reference>
<keyword evidence="3" id="KW-0597">Phosphoprotein</keyword>
<dbReference type="Gene3D" id="1.10.287.130">
    <property type="match status" value="1"/>
</dbReference>
<accession>A0AAP2GS83</accession>
<evidence type="ECO:0000256" key="1">
    <source>
        <dbReference type="ARBA" id="ARBA00000085"/>
    </source>
</evidence>
<dbReference type="SUPFAM" id="SSF47384">
    <property type="entry name" value="Homodimeric domain of signal transducing histidine kinase"/>
    <property type="match status" value="1"/>
</dbReference>
<feature type="repeat" description="TPR" evidence="7">
    <location>
        <begin position="192"/>
        <end position="225"/>
    </location>
</feature>
<evidence type="ECO:0000259" key="9">
    <source>
        <dbReference type="PROSITE" id="PS50109"/>
    </source>
</evidence>
<evidence type="ECO:0000256" key="7">
    <source>
        <dbReference type="PROSITE-ProRule" id="PRU00339"/>
    </source>
</evidence>
<dbReference type="InterPro" id="IPR004358">
    <property type="entry name" value="Sig_transdc_His_kin-like_C"/>
</dbReference>
<organism evidence="10 11">
    <name type="scientific">Chryseosolibacter histidini</name>
    <dbReference type="NCBI Taxonomy" id="2782349"/>
    <lineage>
        <taxon>Bacteria</taxon>
        <taxon>Pseudomonadati</taxon>
        <taxon>Bacteroidota</taxon>
        <taxon>Cytophagia</taxon>
        <taxon>Cytophagales</taxon>
        <taxon>Chryseotaleaceae</taxon>
        <taxon>Chryseosolibacter</taxon>
    </lineage>
</organism>
<feature type="transmembrane region" description="Helical" evidence="8">
    <location>
        <begin position="393"/>
        <end position="413"/>
    </location>
</feature>
<dbReference type="Gene3D" id="1.25.40.10">
    <property type="entry name" value="Tetratricopeptide repeat domain"/>
    <property type="match status" value="1"/>
</dbReference>
<dbReference type="PROSITE" id="PS50293">
    <property type="entry name" value="TPR_REGION"/>
    <property type="match status" value="1"/>
</dbReference>
<dbReference type="FunFam" id="3.30.565.10:FF:000006">
    <property type="entry name" value="Sensor histidine kinase WalK"/>
    <property type="match status" value="1"/>
</dbReference>
<dbReference type="PRINTS" id="PR00344">
    <property type="entry name" value="BCTRLSENSOR"/>
</dbReference>
<dbReference type="SMART" id="SM00028">
    <property type="entry name" value="TPR"/>
    <property type="match status" value="6"/>
</dbReference>
<keyword evidence="8" id="KW-1133">Transmembrane helix</keyword>
<keyword evidence="11" id="KW-1185">Reference proteome</keyword>
<evidence type="ECO:0000313" key="11">
    <source>
        <dbReference type="Proteomes" id="UP001319200"/>
    </source>
</evidence>
<dbReference type="CDD" id="cd00075">
    <property type="entry name" value="HATPase"/>
    <property type="match status" value="1"/>
</dbReference>
<dbReference type="InterPro" id="IPR003661">
    <property type="entry name" value="HisK_dim/P_dom"/>
</dbReference>
<dbReference type="InterPro" id="IPR050736">
    <property type="entry name" value="Sensor_HK_Regulatory"/>
</dbReference>
<evidence type="ECO:0000256" key="2">
    <source>
        <dbReference type="ARBA" id="ARBA00012438"/>
    </source>
</evidence>